<dbReference type="InterPro" id="IPR043203">
    <property type="entry name" value="VGCC_Ca_Na"/>
</dbReference>
<dbReference type="GO" id="GO:0001518">
    <property type="term" value="C:voltage-gated sodium channel complex"/>
    <property type="evidence" value="ECO:0007669"/>
    <property type="project" value="TreeGrafter"/>
</dbReference>
<keyword evidence="4 7" id="KW-1133">Transmembrane helix</keyword>
<organism evidence="9">
    <name type="scientific">Chromera velia CCMP2878</name>
    <dbReference type="NCBI Taxonomy" id="1169474"/>
    <lineage>
        <taxon>Eukaryota</taxon>
        <taxon>Sar</taxon>
        <taxon>Alveolata</taxon>
        <taxon>Colpodellida</taxon>
        <taxon>Chromeraceae</taxon>
        <taxon>Chromera</taxon>
    </lineage>
</organism>
<accession>A0A0G4GW07</accession>
<feature type="transmembrane region" description="Helical" evidence="7">
    <location>
        <begin position="262"/>
        <end position="285"/>
    </location>
</feature>
<feature type="compositionally biased region" description="Basic and acidic residues" evidence="6">
    <location>
        <begin position="615"/>
        <end position="633"/>
    </location>
</feature>
<dbReference type="InterPro" id="IPR002048">
    <property type="entry name" value="EF_hand_dom"/>
</dbReference>
<feature type="region of interest" description="Disordered" evidence="6">
    <location>
        <begin position="1"/>
        <end position="74"/>
    </location>
</feature>
<evidence type="ECO:0000256" key="1">
    <source>
        <dbReference type="ARBA" id="ARBA00004141"/>
    </source>
</evidence>
<dbReference type="PROSITE" id="PS50222">
    <property type="entry name" value="EF_HAND_2"/>
    <property type="match status" value="1"/>
</dbReference>
<gene>
    <name evidence="9" type="ORF">Cvel_23626</name>
</gene>
<dbReference type="PROSITE" id="PS00018">
    <property type="entry name" value="EF_HAND_1"/>
    <property type="match status" value="1"/>
</dbReference>
<dbReference type="SUPFAM" id="SSF81324">
    <property type="entry name" value="Voltage-gated potassium channels"/>
    <property type="match status" value="1"/>
</dbReference>
<dbReference type="PANTHER" id="PTHR10037">
    <property type="entry name" value="VOLTAGE-GATED CATION CHANNEL CALCIUM AND SODIUM"/>
    <property type="match status" value="1"/>
</dbReference>
<name>A0A0G4GW07_9ALVE</name>
<feature type="compositionally biased region" description="Basic and acidic residues" evidence="6">
    <location>
        <begin position="37"/>
        <end position="56"/>
    </location>
</feature>
<evidence type="ECO:0000256" key="3">
    <source>
        <dbReference type="ARBA" id="ARBA00022837"/>
    </source>
</evidence>
<comment type="subcellular location">
    <subcellularLocation>
        <location evidence="1">Membrane</location>
        <topology evidence="1">Multi-pass membrane protein</topology>
    </subcellularLocation>
</comment>
<feature type="domain" description="EF-hand" evidence="8">
    <location>
        <begin position="309"/>
        <end position="344"/>
    </location>
</feature>
<evidence type="ECO:0000259" key="8">
    <source>
        <dbReference type="PROSITE" id="PS50222"/>
    </source>
</evidence>
<dbReference type="AlphaFoldDB" id="A0A0G4GW07"/>
<evidence type="ECO:0000256" key="7">
    <source>
        <dbReference type="SAM" id="Phobius"/>
    </source>
</evidence>
<evidence type="ECO:0000256" key="6">
    <source>
        <dbReference type="SAM" id="MobiDB-lite"/>
    </source>
</evidence>
<feature type="transmembrane region" description="Helical" evidence="7">
    <location>
        <begin position="105"/>
        <end position="124"/>
    </location>
</feature>
<dbReference type="PANTHER" id="PTHR10037:SF62">
    <property type="entry name" value="SODIUM CHANNEL PROTEIN 60E"/>
    <property type="match status" value="1"/>
</dbReference>
<feature type="region of interest" description="Disordered" evidence="6">
    <location>
        <begin position="594"/>
        <end position="633"/>
    </location>
</feature>
<dbReference type="InterPro" id="IPR005821">
    <property type="entry name" value="Ion_trans_dom"/>
</dbReference>
<keyword evidence="5 7" id="KW-0472">Membrane</keyword>
<dbReference type="Gene3D" id="1.10.287.70">
    <property type="match status" value="1"/>
</dbReference>
<dbReference type="Pfam" id="PF00520">
    <property type="entry name" value="Ion_trans"/>
    <property type="match status" value="2"/>
</dbReference>
<dbReference type="InterPro" id="IPR011992">
    <property type="entry name" value="EF-hand-dom_pair"/>
</dbReference>
<protein>
    <recommendedName>
        <fullName evidence="8">EF-hand domain-containing protein</fullName>
    </recommendedName>
</protein>
<dbReference type="VEuPathDB" id="CryptoDB:Cvel_23626"/>
<dbReference type="InterPro" id="IPR018247">
    <property type="entry name" value="EF_Hand_1_Ca_BS"/>
</dbReference>
<dbReference type="PhylomeDB" id="A0A0G4GW07"/>
<dbReference type="GO" id="GO:0005509">
    <property type="term" value="F:calcium ion binding"/>
    <property type="evidence" value="ECO:0007669"/>
    <property type="project" value="InterPro"/>
</dbReference>
<keyword evidence="2 7" id="KW-0812">Transmembrane</keyword>
<keyword evidence="3" id="KW-0106">Calcium</keyword>
<dbReference type="EMBL" id="CDMZ01001608">
    <property type="protein sequence ID" value="CEM35118.1"/>
    <property type="molecule type" value="Genomic_DNA"/>
</dbReference>
<dbReference type="Gene3D" id="1.10.238.10">
    <property type="entry name" value="EF-hand"/>
    <property type="match status" value="1"/>
</dbReference>
<sequence length="633" mass="70350">MFYAPKNRGAAGGKDMKSHPARSNSGGAMIGVFSGPLKDKDKEEGGHDEEGHEDSNLNRVKSRINGPESPVFESEKERRRRMLLEKIAERGWLSQKLGSVFSSTIYEWTMAAVILVNAVIIGLATDRGEPYRMLDNVLLKWYCYRWQYYTDSWNIFDFILVLASWADWAVTLSSDGEDVSALTALRCARIVRIVRIFRLTRVSRDLELLLKGIMAAFKDDPLIDEYFGSVPKSMLTLFQIMTLESWTNGIVRPAEKASPGKVMLFIVYVFLSTFGLLNVLTAIFVENTIAQSKEDDEEKQRLAIKEKQVTVKLLTDLIQEADVDGSGTLTREELEDMMDKPEFFSKLLKLDLEQDEAIALHEILDVDGTGEVPADDWIKACMDARGMAKALDVMRAQSEQTKVSKELERQLFRTEKRVEELRNAFQVTHEGLSIVAKHFNLSIPPLPEAPELPIPRASMASIMIVQDPSQNRSKILAAERENKKRSSANSKSNSPAGTPKKGLSESRVDTLAGAGRGPQRLSKENQLELPAPNLTEDAPREGHEAAPQLESSPRVSASPGASPMIRASSSFLNDILEGPLDGIVQEMELAAAQGEQPLADTLDKRANDITGAMPPDDRQMLKPHRGDYDSDSG</sequence>
<evidence type="ECO:0000256" key="4">
    <source>
        <dbReference type="ARBA" id="ARBA00022989"/>
    </source>
</evidence>
<evidence type="ECO:0000256" key="5">
    <source>
        <dbReference type="ARBA" id="ARBA00023136"/>
    </source>
</evidence>
<dbReference type="SUPFAM" id="SSF47473">
    <property type="entry name" value="EF-hand"/>
    <property type="match status" value="1"/>
</dbReference>
<reference evidence="9" key="1">
    <citation type="submission" date="2014-11" db="EMBL/GenBank/DDBJ databases">
        <authorList>
            <person name="Otto D Thomas"/>
            <person name="Naeem Raeece"/>
        </authorList>
    </citation>
    <scope>NUCLEOTIDE SEQUENCE</scope>
</reference>
<feature type="region of interest" description="Disordered" evidence="6">
    <location>
        <begin position="479"/>
        <end position="562"/>
    </location>
</feature>
<evidence type="ECO:0000313" key="9">
    <source>
        <dbReference type="EMBL" id="CEM35118.1"/>
    </source>
</evidence>
<dbReference type="SMART" id="SM00054">
    <property type="entry name" value="EFh"/>
    <property type="match status" value="2"/>
</dbReference>
<evidence type="ECO:0000256" key="2">
    <source>
        <dbReference type="ARBA" id="ARBA00022692"/>
    </source>
</evidence>
<proteinExistence type="predicted"/>
<dbReference type="GO" id="GO:0005248">
    <property type="term" value="F:voltage-gated sodium channel activity"/>
    <property type="evidence" value="ECO:0007669"/>
    <property type="project" value="TreeGrafter"/>
</dbReference>